<evidence type="ECO:0000256" key="1">
    <source>
        <dbReference type="SAM" id="MobiDB-lite"/>
    </source>
</evidence>
<evidence type="ECO:0000259" key="2">
    <source>
        <dbReference type="Pfam" id="PF13524"/>
    </source>
</evidence>
<dbReference type="InterPro" id="IPR055259">
    <property type="entry name" value="YkvP/CgeB_Glyco_trans-like"/>
</dbReference>
<evidence type="ECO:0000313" key="4">
    <source>
        <dbReference type="Proteomes" id="UP000822993"/>
    </source>
</evidence>
<feature type="compositionally biased region" description="Low complexity" evidence="1">
    <location>
        <begin position="30"/>
        <end position="40"/>
    </location>
</feature>
<name>A0A9D5YZ91_9CELL</name>
<keyword evidence="4" id="KW-1185">Reference proteome</keyword>
<feature type="domain" description="Spore protein YkvP/CgeB glycosyl transferase-like" evidence="2">
    <location>
        <begin position="320"/>
        <end position="437"/>
    </location>
</feature>
<dbReference type="EMBL" id="JACSPN010000020">
    <property type="protein sequence ID" value="MBE7701498.1"/>
    <property type="molecule type" value="Genomic_DNA"/>
</dbReference>
<feature type="region of interest" description="Disordered" evidence="1">
    <location>
        <begin position="12"/>
        <end position="100"/>
    </location>
</feature>
<gene>
    <name evidence="3" type="ORF">H9623_14490</name>
</gene>
<accession>A0A9D5YZ91</accession>
<protein>
    <submittedName>
        <fullName evidence="3">Glycosyltransferase</fullName>
    </submittedName>
</protein>
<feature type="compositionally biased region" description="Polar residues" evidence="1">
    <location>
        <begin position="46"/>
        <end position="72"/>
    </location>
</feature>
<proteinExistence type="predicted"/>
<dbReference type="Pfam" id="PF13524">
    <property type="entry name" value="Glyco_trans_1_2"/>
    <property type="match status" value="1"/>
</dbReference>
<dbReference type="Proteomes" id="UP000822993">
    <property type="component" value="Unassembled WGS sequence"/>
</dbReference>
<sequence length="600" mass="67245">MAIYVAITSANDRRRDIREGRIESAVRRLAQAPAPAQSSARPKGDSATSAARGSTNGAAAQTPVPTATMNASRTEDPDDASQNRSNWPIERQIIPRIATPDDIEQSYANKAERAKDVRVAIICDEFTYNSFSPEFDAVALDPSSWREQMEKHQPEFLLCESAWAGVDPITRPWRGMIYGSVKFAYENRSVLFDILSYCKTMGIPTIFWNKEDPTHFGDRVNDFVDTASRFDHVFTTAEECIPDYMKFMGSGRVGLLPFAAQTQLFNPLPLHARRDQIIFAGAWYSIHEERSSAMRSMFNDVIKSGRSLAIYDRDSAVNSPDRRYPDEYARYIHPAVKHSLTADLYRRATIGMNVNTVTTSNSMFARRVFELAASGTMVVSNYSPGIERYFGDSVVFMDRDRDRFLQLNKEEIESNTLRGQETVLEAHTYAHRAQTILSALGRTVSMRPLPTLAARVSSLSDAEVMVGAYRRRAVEFHRMILIVDASVPTHRVGEFFTRFNDSMCSVVSARLATSQPIQPRTILETPDVLMVGTLIPSKEVIRRMMLHRAYCLKPIVSGNTSALRWGASAADQPILMSAADFLPMTMRPHLALPVLEVPSV</sequence>
<reference evidence="3 4" key="1">
    <citation type="submission" date="2020-08" db="EMBL/GenBank/DDBJ databases">
        <title>A Genomic Blueprint of the Chicken Gut Microbiome.</title>
        <authorList>
            <person name="Gilroy R."/>
            <person name="Ravi A."/>
            <person name="Getino M."/>
            <person name="Pursley I."/>
            <person name="Horton D.L."/>
            <person name="Alikhan N.-F."/>
            <person name="Baker D."/>
            <person name="Gharbi K."/>
            <person name="Hall N."/>
            <person name="Watson M."/>
            <person name="Adriaenssens E.M."/>
            <person name="Foster-Nyarko E."/>
            <person name="Jarju S."/>
            <person name="Secka A."/>
            <person name="Antonio M."/>
            <person name="Oren A."/>
            <person name="Chaudhuri R."/>
            <person name="La Ragione R.M."/>
            <person name="Hildebrand F."/>
            <person name="Pallen M.J."/>
        </authorList>
    </citation>
    <scope>NUCLEOTIDE SEQUENCE [LARGE SCALE GENOMIC DNA]</scope>
    <source>
        <strain evidence="3 4">Sa1BUA8</strain>
    </source>
</reference>
<dbReference type="RefSeq" id="WP_193720743.1">
    <property type="nucleotide sequence ID" value="NZ_JACSPN010000020.1"/>
</dbReference>
<organism evidence="3 4">
    <name type="scientific">Oerskovia douganii</name>
    <dbReference type="NCBI Taxonomy" id="2762210"/>
    <lineage>
        <taxon>Bacteria</taxon>
        <taxon>Bacillati</taxon>
        <taxon>Actinomycetota</taxon>
        <taxon>Actinomycetes</taxon>
        <taxon>Micrococcales</taxon>
        <taxon>Cellulomonadaceae</taxon>
        <taxon>Oerskovia</taxon>
    </lineage>
</organism>
<feature type="compositionally biased region" description="Basic and acidic residues" evidence="1">
    <location>
        <begin position="12"/>
        <end position="26"/>
    </location>
</feature>
<dbReference type="AlphaFoldDB" id="A0A9D5YZ91"/>
<evidence type="ECO:0000313" key="3">
    <source>
        <dbReference type="EMBL" id="MBE7701498.1"/>
    </source>
</evidence>
<comment type="caution">
    <text evidence="3">The sequence shown here is derived from an EMBL/GenBank/DDBJ whole genome shotgun (WGS) entry which is preliminary data.</text>
</comment>